<accession>A0AAT9J729</accession>
<name>A0AAT9J729_9VIRU</name>
<protein>
    <submittedName>
        <fullName evidence="1">ORF40</fullName>
    </submittedName>
</protein>
<dbReference type="EMBL" id="BK067782">
    <property type="protein sequence ID" value="DBA51687.1"/>
    <property type="molecule type" value="Genomic_DNA"/>
</dbReference>
<evidence type="ECO:0000313" key="1">
    <source>
        <dbReference type="EMBL" id="DBA51687.1"/>
    </source>
</evidence>
<organism evidence="1">
    <name type="scientific">Nitrosopumilaceae spindle-shaped virus</name>
    <dbReference type="NCBI Taxonomy" id="3065433"/>
    <lineage>
        <taxon>Viruses</taxon>
    </lineage>
</organism>
<proteinExistence type="predicted"/>
<reference evidence="1" key="1">
    <citation type="journal article" date="2024" name="Environ. Microbiol. Rep.">
        <title>Hiding in plain sight: The discovery of complete genomes of 11 hypothetical spindle-shaped viruses that putatively infect mesophilic ammonia-oxidizing archaea.</title>
        <authorList>
            <person name="Ni Y."/>
            <person name="Xu T."/>
            <person name="Yan S."/>
            <person name="Chen L."/>
            <person name="Wang Y."/>
        </authorList>
    </citation>
    <scope>NUCLEOTIDE SEQUENCE</scope>
    <source>
        <strain evidence="1">NMP1</strain>
    </source>
</reference>
<reference evidence="1" key="2">
    <citation type="submission" date="2024-03" db="EMBL/GenBank/DDBJ databases">
        <authorList>
            <person name="Ni Y."/>
            <person name="Xu T."/>
            <person name="Yan S."/>
            <person name="Chen L."/>
            <person name="Wang Y."/>
        </authorList>
    </citation>
    <scope>NUCLEOTIDE SEQUENCE</scope>
    <source>
        <strain evidence="1">NMP1</strain>
    </source>
</reference>
<sequence>MIKHIVFQGEKIPIEFYKNGECITLNENKKDYPDEVNQILYKKYPKVRVIEHNSHYNERIEDDTQ</sequence>